<accession>A0A2P5CNU1</accession>
<name>A0A2P5CNU1_PARAD</name>
<dbReference type="Proteomes" id="UP000237105">
    <property type="component" value="Unassembled WGS sequence"/>
</dbReference>
<evidence type="ECO:0000313" key="3">
    <source>
        <dbReference type="Proteomes" id="UP000237105"/>
    </source>
</evidence>
<gene>
    <name evidence="2" type="ORF">PanWU01x14_136130</name>
</gene>
<sequence length="142" mass="14621">MIKRTTTAAASSTTTSTKKASTKTSFGPAYAIQVSCCPTTGSSKDTMTKPSPRLSVASEEVEIIQAVIKRTTTAASSSTATFSAKKASTKTSFSPTYAIQVSRGPATGSSNDTMTKSSPRLSIATKWTVFIAAASGIGTYAI</sequence>
<comment type="caution">
    <text evidence="2">The sequence shown here is derived from an EMBL/GenBank/DDBJ whole genome shotgun (WGS) entry which is preliminary data.</text>
</comment>
<organism evidence="2 3">
    <name type="scientific">Parasponia andersonii</name>
    <name type="common">Sponia andersonii</name>
    <dbReference type="NCBI Taxonomy" id="3476"/>
    <lineage>
        <taxon>Eukaryota</taxon>
        <taxon>Viridiplantae</taxon>
        <taxon>Streptophyta</taxon>
        <taxon>Embryophyta</taxon>
        <taxon>Tracheophyta</taxon>
        <taxon>Spermatophyta</taxon>
        <taxon>Magnoliopsida</taxon>
        <taxon>eudicotyledons</taxon>
        <taxon>Gunneridae</taxon>
        <taxon>Pentapetalae</taxon>
        <taxon>rosids</taxon>
        <taxon>fabids</taxon>
        <taxon>Rosales</taxon>
        <taxon>Cannabaceae</taxon>
        <taxon>Parasponia</taxon>
    </lineage>
</organism>
<reference evidence="3" key="1">
    <citation type="submission" date="2016-06" db="EMBL/GenBank/DDBJ databases">
        <title>Parallel loss of symbiosis genes in relatives of nitrogen-fixing non-legume Parasponia.</title>
        <authorList>
            <person name="Van Velzen R."/>
            <person name="Holmer R."/>
            <person name="Bu F."/>
            <person name="Rutten L."/>
            <person name="Van Zeijl A."/>
            <person name="Liu W."/>
            <person name="Santuari L."/>
            <person name="Cao Q."/>
            <person name="Sharma T."/>
            <person name="Shen D."/>
            <person name="Roswanjaya Y."/>
            <person name="Wardhani T."/>
            <person name="Kalhor M.S."/>
            <person name="Jansen J."/>
            <person name="Van den Hoogen J."/>
            <person name="Gungor B."/>
            <person name="Hartog M."/>
            <person name="Hontelez J."/>
            <person name="Verver J."/>
            <person name="Yang W.-C."/>
            <person name="Schijlen E."/>
            <person name="Repin R."/>
            <person name="Schilthuizen M."/>
            <person name="Schranz E."/>
            <person name="Heidstra R."/>
            <person name="Miyata K."/>
            <person name="Fedorova E."/>
            <person name="Kohlen W."/>
            <person name="Bisseling T."/>
            <person name="Smit S."/>
            <person name="Geurts R."/>
        </authorList>
    </citation>
    <scope>NUCLEOTIDE SEQUENCE [LARGE SCALE GENOMIC DNA]</scope>
    <source>
        <strain evidence="3">cv. WU1-14</strain>
    </source>
</reference>
<feature type="region of interest" description="Disordered" evidence="1">
    <location>
        <begin position="1"/>
        <end position="22"/>
    </location>
</feature>
<evidence type="ECO:0000313" key="2">
    <source>
        <dbReference type="EMBL" id="PON62701.1"/>
    </source>
</evidence>
<dbReference type="AlphaFoldDB" id="A0A2P5CNU1"/>
<dbReference type="EMBL" id="JXTB01000110">
    <property type="protein sequence ID" value="PON62701.1"/>
    <property type="molecule type" value="Genomic_DNA"/>
</dbReference>
<protein>
    <submittedName>
        <fullName evidence="2">Uncharacterized protein</fullName>
    </submittedName>
</protein>
<evidence type="ECO:0000256" key="1">
    <source>
        <dbReference type="SAM" id="MobiDB-lite"/>
    </source>
</evidence>
<keyword evidence="3" id="KW-1185">Reference proteome</keyword>
<proteinExistence type="predicted"/>